<dbReference type="PANTHER" id="PTHR43591:SF24">
    <property type="entry name" value="2-METHOXY-6-POLYPRENYL-1,4-BENZOQUINOL METHYLASE, MITOCHONDRIAL"/>
    <property type="match status" value="1"/>
</dbReference>
<organism evidence="2 3">
    <name type="scientific">Novosphingobium clariflavum</name>
    <dbReference type="NCBI Taxonomy" id="2029884"/>
    <lineage>
        <taxon>Bacteria</taxon>
        <taxon>Pseudomonadati</taxon>
        <taxon>Pseudomonadota</taxon>
        <taxon>Alphaproteobacteria</taxon>
        <taxon>Sphingomonadales</taxon>
        <taxon>Sphingomonadaceae</taxon>
        <taxon>Novosphingobium</taxon>
    </lineage>
</organism>
<gene>
    <name evidence="2" type="ORF">ACFFF8_22065</name>
</gene>
<dbReference type="GO" id="GO:0032259">
    <property type="term" value="P:methylation"/>
    <property type="evidence" value="ECO:0007669"/>
    <property type="project" value="UniProtKB-KW"/>
</dbReference>
<dbReference type="Proteomes" id="UP001589858">
    <property type="component" value="Unassembled WGS sequence"/>
</dbReference>
<accession>A0ABV6SDD0</accession>
<protein>
    <submittedName>
        <fullName evidence="2">Class I SAM-dependent methyltransferase</fullName>
        <ecNumber evidence="2">2.1.1.-</ecNumber>
    </submittedName>
</protein>
<dbReference type="CDD" id="cd02440">
    <property type="entry name" value="AdoMet_MTases"/>
    <property type="match status" value="1"/>
</dbReference>
<name>A0ABV6SDD0_9SPHN</name>
<keyword evidence="2" id="KW-0489">Methyltransferase</keyword>
<sequence>MTDHNQHALAQSQFGEMSAAYVESAVHAAGADLQTIAARALVAAPRHALDLGAGGGHVAYAMAPHAAQVIACDLSPEMLEAVASEAARRGLANIAVQAAPAEALPFAEGTFDFLACRFSPHHWRDAEAGLREARRVLKAGSPAIFVDVVAPADAAADTHLQAVELLRDVSHVRDYTAAQWTAMLGRAGFTAREVRTARLRMDFATWTARMRTPPERVAAIRALQAVAPAEVAAWFGIEADGSFTIDTVLIEAV</sequence>
<evidence type="ECO:0000259" key="1">
    <source>
        <dbReference type="Pfam" id="PF08241"/>
    </source>
</evidence>
<dbReference type="RefSeq" id="WP_267219815.1">
    <property type="nucleotide sequence ID" value="NZ_JAPCWC010000005.1"/>
</dbReference>
<evidence type="ECO:0000313" key="3">
    <source>
        <dbReference type="Proteomes" id="UP001589858"/>
    </source>
</evidence>
<feature type="domain" description="Methyltransferase type 11" evidence="1">
    <location>
        <begin position="49"/>
        <end position="142"/>
    </location>
</feature>
<evidence type="ECO:0000313" key="2">
    <source>
        <dbReference type="EMBL" id="MFC0687277.1"/>
    </source>
</evidence>
<comment type="caution">
    <text evidence="2">The sequence shown here is derived from an EMBL/GenBank/DDBJ whole genome shotgun (WGS) entry which is preliminary data.</text>
</comment>
<dbReference type="SUPFAM" id="SSF53335">
    <property type="entry name" value="S-adenosyl-L-methionine-dependent methyltransferases"/>
    <property type="match status" value="1"/>
</dbReference>
<dbReference type="GO" id="GO:0008168">
    <property type="term" value="F:methyltransferase activity"/>
    <property type="evidence" value="ECO:0007669"/>
    <property type="project" value="UniProtKB-KW"/>
</dbReference>
<dbReference type="PANTHER" id="PTHR43591">
    <property type="entry name" value="METHYLTRANSFERASE"/>
    <property type="match status" value="1"/>
</dbReference>
<dbReference type="EC" id="2.1.1.-" evidence="2"/>
<proteinExistence type="predicted"/>
<keyword evidence="3" id="KW-1185">Reference proteome</keyword>
<dbReference type="InterPro" id="IPR013216">
    <property type="entry name" value="Methyltransf_11"/>
</dbReference>
<dbReference type="EMBL" id="JBHLTM010000085">
    <property type="protein sequence ID" value="MFC0687277.1"/>
    <property type="molecule type" value="Genomic_DNA"/>
</dbReference>
<dbReference type="Gene3D" id="3.40.50.150">
    <property type="entry name" value="Vaccinia Virus protein VP39"/>
    <property type="match status" value="1"/>
</dbReference>
<reference evidence="2 3" key="1">
    <citation type="submission" date="2024-09" db="EMBL/GenBank/DDBJ databases">
        <authorList>
            <person name="Sun Q."/>
            <person name="Mori K."/>
        </authorList>
    </citation>
    <scope>NUCLEOTIDE SEQUENCE [LARGE SCALE GENOMIC DNA]</scope>
    <source>
        <strain evidence="2 3">CICC 11035S</strain>
    </source>
</reference>
<dbReference type="InterPro" id="IPR029063">
    <property type="entry name" value="SAM-dependent_MTases_sf"/>
</dbReference>
<dbReference type="Pfam" id="PF08241">
    <property type="entry name" value="Methyltransf_11"/>
    <property type="match status" value="1"/>
</dbReference>
<keyword evidence="2" id="KW-0808">Transferase</keyword>